<name>Q5ULF9_9CAUD</name>
<accession>Q5ULF9</accession>
<sequence>MRTKEFITRMSKLGYKALPFSGVTEVIFNRDGYTGFGLVATISEKNCNSVKSSFTDGNANADEAFDLIVSYAKTPISERKPAKKYFIHVFRSQQDGYLTLVNDKAEFGSRLEATSFSIKTRFTKKEIRQLKKREDIPLDWDKVTLAEA</sequence>
<reference evidence="1 2" key="1">
    <citation type="journal article" date="2004" name="J. Bacteriol.">
        <title>Lactobacillus plantarum bacteriophage LP65: a new member of the SPO1-like genus of the family Myoviridae.</title>
        <authorList>
            <person name="Chibani-Chennoufi S."/>
            <person name="Dillmann M.L."/>
            <person name="Marvin-Guy L."/>
            <person name="Rami-Shojaei S."/>
            <person name="Brussow H."/>
        </authorList>
    </citation>
    <scope>NUCLEOTIDE SEQUENCE</scope>
</reference>
<proteinExistence type="predicted"/>
<dbReference type="KEGG" id="vg:3197356"/>
<dbReference type="EMBL" id="AY682195">
    <property type="protein sequence ID" value="AAV35975.1"/>
    <property type="molecule type" value="Genomic_DNA"/>
</dbReference>
<dbReference type="RefSeq" id="YP_164790.1">
    <property type="nucleotide sequence ID" value="NC_006565.1"/>
</dbReference>
<protein>
    <submittedName>
        <fullName evidence="1">Orf155</fullName>
    </submittedName>
</protein>
<dbReference type="Proteomes" id="UP000002117">
    <property type="component" value="Segment"/>
</dbReference>
<organism evidence="1 2">
    <name type="scientific">Lactobacillus phage LP65</name>
    <dbReference type="NCBI Taxonomy" id="2892344"/>
    <lineage>
        <taxon>Viruses</taxon>
        <taxon>Duplodnaviria</taxon>
        <taxon>Heunggongvirae</taxon>
        <taxon>Uroviricota</taxon>
        <taxon>Caudoviricetes</taxon>
        <taxon>Herelleviridae</taxon>
        <taxon>Salchichonvirus</taxon>
        <taxon>Salchichonvirus LP65</taxon>
    </lineage>
</organism>
<gene>
    <name evidence="1" type="ORF">orf155</name>
</gene>
<evidence type="ECO:0000313" key="1">
    <source>
        <dbReference type="EMBL" id="AAV35975.1"/>
    </source>
</evidence>
<keyword evidence="2" id="KW-1185">Reference proteome</keyword>
<evidence type="ECO:0000313" key="2">
    <source>
        <dbReference type="Proteomes" id="UP000002117"/>
    </source>
</evidence>